<name>A0A328KV90_9LACT</name>
<evidence type="ECO:0000256" key="6">
    <source>
        <dbReference type="RuleBase" id="RU363019"/>
    </source>
</evidence>
<proteinExistence type="inferred from homology"/>
<sequence>MSEFPQLHLDKQTGTTATIKTNKGDITLQLFDKLAPKTVKNFVELAQDGYYDGVIFHRVIPNFMIQGGDPTGTGRGGKSIYGEQFEDEFSDQLFNLRGALSMANAGPNTNGSQFFIVTMDEVPAQMVGQLEAAGFPAEIIDAYKERGGTPWLDNKHTVFGHLVAGEDVAQAIQNVKRDAADKPLEDVTIETIGISTP</sequence>
<dbReference type="PANTHER" id="PTHR45625">
    <property type="entry name" value="PEPTIDYL-PROLYL CIS-TRANS ISOMERASE-RELATED"/>
    <property type="match status" value="1"/>
</dbReference>
<evidence type="ECO:0000256" key="1">
    <source>
        <dbReference type="ARBA" id="ARBA00000971"/>
    </source>
</evidence>
<comment type="function">
    <text evidence="2 6">PPIases accelerate the folding of proteins. It catalyzes the cis-trans isomerization of proline imidic peptide bonds in oligopeptides.</text>
</comment>
<dbReference type="InterPro" id="IPR024936">
    <property type="entry name" value="Cyclophilin-type_PPIase"/>
</dbReference>
<dbReference type="GO" id="GO:0003755">
    <property type="term" value="F:peptidyl-prolyl cis-trans isomerase activity"/>
    <property type="evidence" value="ECO:0007669"/>
    <property type="project" value="UniProtKB-UniRule"/>
</dbReference>
<dbReference type="EMBL" id="NAQV01000001">
    <property type="protein sequence ID" value="RAN65377.1"/>
    <property type="molecule type" value="Genomic_DNA"/>
</dbReference>
<gene>
    <name evidence="8" type="ORF">B8A44_00415</name>
</gene>
<dbReference type="SUPFAM" id="SSF50891">
    <property type="entry name" value="Cyclophilin-like"/>
    <property type="match status" value="1"/>
</dbReference>
<dbReference type="PRINTS" id="PR00153">
    <property type="entry name" value="CSAPPISMRASE"/>
</dbReference>
<evidence type="ECO:0000259" key="7">
    <source>
        <dbReference type="PROSITE" id="PS50072"/>
    </source>
</evidence>
<comment type="catalytic activity">
    <reaction evidence="1 6">
        <text>[protein]-peptidylproline (omega=180) = [protein]-peptidylproline (omega=0)</text>
        <dbReference type="Rhea" id="RHEA:16237"/>
        <dbReference type="Rhea" id="RHEA-COMP:10747"/>
        <dbReference type="Rhea" id="RHEA-COMP:10748"/>
        <dbReference type="ChEBI" id="CHEBI:83833"/>
        <dbReference type="ChEBI" id="CHEBI:83834"/>
        <dbReference type="EC" id="5.2.1.8"/>
    </reaction>
</comment>
<dbReference type="GO" id="GO:0006457">
    <property type="term" value="P:protein folding"/>
    <property type="evidence" value="ECO:0007669"/>
    <property type="project" value="InterPro"/>
</dbReference>
<reference evidence="8 9" key="1">
    <citation type="submission" date="2017-03" db="EMBL/GenBank/DDBJ databases">
        <title>wgs assembly of Dolosigranulum pigrum KPL CDC strains.</title>
        <authorList>
            <person name="Brugger S.D."/>
            <person name="Pettigrew M."/>
            <person name="Kong Y."/>
            <person name="Lemon K.P."/>
        </authorList>
    </citation>
    <scope>NUCLEOTIDE SEQUENCE [LARGE SCALE GENOMIC DNA]</scope>
    <source>
        <strain evidence="8 9">KPL1931_CDC4294-98</strain>
    </source>
</reference>
<keyword evidence="5 6" id="KW-0413">Isomerase</keyword>
<comment type="similarity">
    <text evidence="3 6">Belongs to the cyclophilin-type PPIase family.</text>
</comment>
<evidence type="ECO:0000313" key="8">
    <source>
        <dbReference type="EMBL" id="RAN65377.1"/>
    </source>
</evidence>
<dbReference type="PROSITE" id="PS50072">
    <property type="entry name" value="CSA_PPIASE_2"/>
    <property type="match status" value="1"/>
</dbReference>
<accession>A0A328KV90</accession>
<dbReference type="AlphaFoldDB" id="A0A328KV90"/>
<dbReference type="Pfam" id="PF00160">
    <property type="entry name" value="Pro_isomerase"/>
    <property type="match status" value="1"/>
</dbReference>
<dbReference type="PIRSF" id="PIRSF001467">
    <property type="entry name" value="Peptidylpro_ismrse"/>
    <property type="match status" value="1"/>
</dbReference>
<keyword evidence="4 6" id="KW-0697">Rotamase</keyword>
<dbReference type="InterPro" id="IPR044666">
    <property type="entry name" value="Cyclophilin_A-like"/>
</dbReference>
<evidence type="ECO:0000256" key="5">
    <source>
        <dbReference type="ARBA" id="ARBA00023235"/>
    </source>
</evidence>
<dbReference type="EC" id="5.2.1.8" evidence="6"/>
<dbReference type="PROSITE" id="PS00170">
    <property type="entry name" value="CSA_PPIASE_1"/>
    <property type="match status" value="1"/>
</dbReference>
<evidence type="ECO:0000313" key="9">
    <source>
        <dbReference type="Proteomes" id="UP000249099"/>
    </source>
</evidence>
<dbReference type="InterPro" id="IPR020892">
    <property type="entry name" value="Cyclophilin-type_PPIase_CS"/>
</dbReference>
<dbReference type="Proteomes" id="UP000249099">
    <property type="component" value="Unassembled WGS sequence"/>
</dbReference>
<feature type="domain" description="PPIase cyclophilin-type" evidence="7">
    <location>
        <begin position="24"/>
        <end position="194"/>
    </location>
</feature>
<dbReference type="InterPro" id="IPR029000">
    <property type="entry name" value="Cyclophilin-like_dom_sf"/>
</dbReference>
<protein>
    <recommendedName>
        <fullName evidence="6">Peptidyl-prolyl cis-trans isomerase</fullName>
        <shortName evidence="6">PPIase</shortName>
        <ecNumber evidence="6">5.2.1.8</ecNumber>
    </recommendedName>
</protein>
<evidence type="ECO:0000256" key="2">
    <source>
        <dbReference type="ARBA" id="ARBA00002388"/>
    </source>
</evidence>
<organism evidence="8 9">
    <name type="scientific">Dolosigranulum pigrum</name>
    <dbReference type="NCBI Taxonomy" id="29394"/>
    <lineage>
        <taxon>Bacteria</taxon>
        <taxon>Bacillati</taxon>
        <taxon>Bacillota</taxon>
        <taxon>Bacilli</taxon>
        <taxon>Lactobacillales</taxon>
        <taxon>Carnobacteriaceae</taxon>
        <taxon>Dolosigranulum</taxon>
    </lineage>
</organism>
<evidence type="ECO:0000256" key="3">
    <source>
        <dbReference type="ARBA" id="ARBA00007365"/>
    </source>
</evidence>
<dbReference type="PANTHER" id="PTHR45625:SF4">
    <property type="entry name" value="PEPTIDYLPROLYL ISOMERASE DOMAIN AND WD REPEAT-CONTAINING PROTEIN 1"/>
    <property type="match status" value="1"/>
</dbReference>
<evidence type="ECO:0000256" key="4">
    <source>
        <dbReference type="ARBA" id="ARBA00023110"/>
    </source>
</evidence>
<dbReference type="Gene3D" id="2.40.100.10">
    <property type="entry name" value="Cyclophilin-like"/>
    <property type="match status" value="1"/>
</dbReference>
<dbReference type="RefSeq" id="WP_112789678.1">
    <property type="nucleotide sequence ID" value="NZ_NAQV01000001.1"/>
</dbReference>
<dbReference type="InterPro" id="IPR002130">
    <property type="entry name" value="Cyclophilin-type_PPIase_dom"/>
</dbReference>
<comment type="caution">
    <text evidence="8">The sequence shown here is derived from an EMBL/GenBank/DDBJ whole genome shotgun (WGS) entry which is preliminary data.</text>
</comment>